<dbReference type="AlphaFoldDB" id="A0A0E9SD88"/>
<name>A0A0E9SD88_ANGAN</name>
<proteinExistence type="predicted"/>
<protein>
    <submittedName>
        <fullName evidence="1">Uncharacterized protein</fullName>
    </submittedName>
</protein>
<evidence type="ECO:0000313" key="1">
    <source>
        <dbReference type="EMBL" id="JAH38665.1"/>
    </source>
</evidence>
<reference evidence="1" key="1">
    <citation type="submission" date="2014-11" db="EMBL/GenBank/DDBJ databases">
        <authorList>
            <person name="Amaro Gonzalez C."/>
        </authorList>
    </citation>
    <scope>NUCLEOTIDE SEQUENCE</scope>
</reference>
<reference evidence="1" key="2">
    <citation type="journal article" date="2015" name="Fish Shellfish Immunol.">
        <title>Early steps in the European eel (Anguilla anguilla)-Vibrio vulnificus interaction in the gills: Role of the RtxA13 toxin.</title>
        <authorList>
            <person name="Callol A."/>
            <person name="Pajuelo D."/>
            <person name="Ebbesson L."/>
            <person name="Teles M."/>
            <person name="MacKenzie S."/>
            <person name="Amaro C."/>
        </authorList>
    </citation>
    <scope>NUCLEOTIDE SEQUENCE</scope>
</reference>
<accession>A0A0E9SD88</accession>
<sequence length="36" mass="4210">MQNNNSHKTKSFGQTFTRCYDQAVFISFVHFIVLSI</sequence>
<organism evidence="1">
    <name type="scientific">Anguilla anguilla</name>
    <name type="common">European freshwater eel</name>
    <name type="synonym">Muraena anguilla</name>
    <dbReference type="NCBI Taxonomy" id="7936"/>
    <lineage>
        <taxon>Eukaryota</taxon>
        <taxon>Metazoa</taxon>
        <taxon>Chordata</taxon>
        <taxon>Craniata</taxon>
        <taxon>Vertebrata</taxon>
        <taxon>Euteleostomi</taxon>
        <taxon>Actinopterygii</taxon>
        <taxon>Neopterygii</taxon>
        <taxon>Teleostei</taxon>
        <taxon>Anguilliformes</taxon>
        <taxon>Anguillidae</taxon>
        <taxon>Anguilla</taxon>
    </lineage>
</organism>
<dbReference type="EMBL" id="GBXM01069912">
    <property type="protein sequence ID" value="JAH38665.1"/>
    <property type="molecule type" value="Transcribed_RNA"/>
</dbReference>